<sequence length="576" mass="64649">MKMTYGTPSSFNQCNTQPIFTCSRRPIPMRKPNKVHCEASLNSSSLWAPEPNAPRRRRPKWNLLQKAAAAALDAAEGAVVWLEHQRRLPKFAGPEVQIAGNFAPVPEQPVRQNLSVVGTIPECINGVYVRNGANPLFKPRAGHHVFDGDGMVHAVTINGNEVSYSCRFTETSRLVQEREWGRPVFFRPIGELHGRPGLARLLLFCARGLFGLVDISRGTGLANVGLVYFNRRLLAMSEDDLPYHIRVKPSGDLETVGRYDFDGSLTRSMIAHPKLDPESGELFALSYHVAQKPYLKYFKVSPAGKKSPDVEIPIDVPTMTHDFAITENHVIIPDQQLVFRIQAMVSGGYPVKYDKEKKSRFGILKKTAETGEDITWVESPDTCSLHIWNAWEEPESQEIVVICSCMTPPDAIFNESREDPKITLTEIRLNPTTGESRKRRIIPETEQINLEVGTVNRNRVGRKTQYAYLAIAEPWPKVSGFAKVDLESGELKKYLYGEGRYGGEPFFVGREEEGGNYKEDEGHVLSFVHDEKTWESELQIVDGVSLELQATVKLPSRVPYGFHGTFISAKDLQTQV</sequence>
<dbReference type="GO" id="GO:0016121">
    <property type="term" value="P:carotene catabolic process"/>
    <property type="evidence" value="ECO:0007669"/>
    <property type="project" value="TreeGrafter"/>
</dbReference>
<evidence type="ECO:0000313" key="7">
    <source>
        <dbReference type="Proteomes" id="UP000249390"/>
    </source>
</evidence>
<keyword evidence="3" id="KW-0223">Dioxygenase</keyword>
<dbReference type="Pfam" id="PF03055">
    <property type="entry name" value="RPE65"/>
    <property type="match status" value="1"/>
</dbReference>
<keyword evidence="7" id="KW-1185">Reference proteome</keyword>
<feature type="binding site" evidence="5">
    <location>
        <position position="321"/>
    </location>
    <ligand>
        <name>Fe cation</name>
        <dbReference type="ChEBI" id="CHEBI:24875"/>
        <note>catalytic</note>
    </ligand>
</feature>
<dbReference type="GO" id="GO:0009570">
    <property type="term" value="C:chloroplast stroma"/>
    <property type="evidence" value="ECO:0007669"/>
    <property type="project" value="TreeGrafter"/>
</dbReference>
<dbReference type="GO" id="GO:0010436">
    <property type="term" value="F:carotenoid dioxygenase activity"/>
    <property type="evidence" value="ECO:0007669"/>
    <property type="project" value="TreeGrafter"/>
</dbReference>
<dbReference type="PANTHER" id="PTHR10543">
    <property type="entry name" value="BETA-CAROTENE DIOXYGENASE"/>
    <property type="match status" value="1"/>
</dbReference>
<gene>
    <name evidence="6" type="ORF">DM860_002050</name>
</gene>
<dbReference type="AlphaFoldDB" id="A0A328DZH4"/>
<evidence type="ECO:0000256" key="3">
    <source>
        <dbReference type="ARBA" id="ARBA00022964"/>
    </source>
</evidence>
<comment type="cofactor">
    <cofactor evidence="5">
        <name>Fe(2+)</name>
        <dbReference type="ChEBI" id="CHEBI:29033"/>
    </cofactor>
    <text evidence="5">Binds 1 Fe(2+) ion per subunit.</text>
</comment>
<dbReference type="PANTHER" id="PTHR10543:SF123">
    <property type="entry name" value="9-CIS-EPOXYCAROTENOID DIOXYGENASE NCED5, CHLOROPLASTIC-RELATED"/>
    <property type="match status" value="1"/>
</dbReference>
<evidence type="ECO:0000256" key="1">
    <source>
        <dbReference type="ARBA" id="ARBA00006787"/>
    </source>
</evidence>
<keyword evidence="2 5" id="KW-0479">Metal-binding</keyword>
<reference evidence="6 7" key="1">
    <citation type="submission" date="2018-06" db="EMBL/GenBank/DDBJ databases">
        <title>The Genome of Cuscuta australis (Dodder) Provides Insight into the Evolution of Plant Parasitism.</title>
        <authorList>
            <person name="Liu H."/>
        </authorList>
    </citation>
    <scope>NUCLEOTIDE SEQUENCE [LARGE SCALE GENOMIC DNA]</scope>
    <source>
        <strain evidence="7">cv. Yunnan</strain>
        <tissue evidence="6">Vines</tissue>
    </source>
</reference>
<name>A0A328DZH4_9ASTE</name>
<protein>
    <recommendedName>
        <fullName evidence="8">9-cis-epoxycarotenoid dioxygenase</fullName>
    </recommendedName>
</protein>
<evidence type="ECO:0000256" key="5">
    <source>
        <dbReference type="PIRSR" id="PIRSR604294-1"/>
    </source>
</evidence>
<keyword evidence="4 5" id="KW-0408">Iron</keyword>
<dbReference type="Proteomes" id="UP000249390">
    <property type="component" value="Unassembled WGS sequence"/>
</dbReference>
<evidence type="ECO:0008006" key="8">
    <source>
        <dbReference type="Google" id="ProtNLM"/>
    </source>
</evidence>
<evidence type="ECO:0000313" key="6">
    <source>
        <dbReference type="EMBL" id="RAL49759.1"/>
    </source>
</evidence>
<feature type="binding site" evidence="5">
    <location>
        <position position="563"/>
    </location>
    <ligand>
        <name>Fe cation</name>
        <dbReference type="ChEBI" id="CHEBI:24875"/>
        <note>catalytic</note>
    </ligand>
</feature>
<keyword evidence="3" id="KW-0560">Oxidoreductase</keyword>
<feature type="binding site" evidence="5">
    <location>
        <position position="272"/>
    </location>
    <ligand>
        <name>Fe cation</name>
        <dbReference type="ChEBI" id="CHEBI:24875"/>
        <note>catalytic</note>
    </ligand>
</feature>
<evidence type="ECO:0000256" key="4">
    <source>
        <dbReference type="ARBA" id="ARBA00023004"/>
    </source>
</evidence>
<organism evidence="6 7">
    <name type="scientific">Cuscuta australis</name>
    <dbReference type="NCBI Taxonomy" id="267555"/>
    <lineage>
        <taxon>Eukaryota</taxon>
        <taxon>Viridiplantae</taxon>
        <taxon>Streptophyta</taxon>
        <taxon>Embryophyta</taxon>
        <taxon>Tracheophyta</taxon>
        <taxon>Spermatophyta</taxon>
        <taxon>Magnoliopsida</taxon>
        <taxon>eudicotyledons</taxon>
        <taxon>Gunneridae</taxon>
        <taxon>Pentapetalae</taxon>
        <taxon>asterids</taxon>
        <taxon>lamiids</taxon>
        <taxon>Solanales</taxon>
        <taxon>Convolvulaceae</taxon>
        <taxon>Cuscuteae</taxon>
        <taxon>Cuscuta</taxon>
        <taxon>Cuscuta subgen. Grammica</taxon>
        <taxon>Cuscuta sect. Cleistogrammica</taxon>
    </lineage>
</organism>
<dbReference type="InterPro" id="IPR004294">
    <property type="entry name" value="Carotenoid_Oase"/>
</dbReference>
<feature type="binding site" evidence="5">
    <location>
        <position position="386"/>
    </location>
    <ligand>
        <name>Fe cation</name>
        <dbReference type="ChEBI" id="CHEBI:24875"/>
        <note>catalytic</note>
    </ligand>
</feature>
<accession>A0A328DZH4</accession>
<dbReference type="GO" id="GO:0046872">
    <property type="term" value="F:metal ion binding"/>
    <property type="evidence" value="ECO:0007669"/>
    <property type="project" value="UniProtKB-KW"/>
</dbReference>
<evidence type="ECO:0000256" key="2">
    <source>
        <dbReference type="ARBA" id="ARBA00022723"/>
    </source>
</evidence>
<dbReference type="EMBL" id="NQVE01000076">
    <property type="protein sequence ID" value="RAL49759.1"/>
    <property type="molecule type" value="Genomic_DNA"/>
</dbReference>
<comment type="caution">
    <text evidence="6">The sequence shown here is derived from an EMBL/GenBank/DDBJ whole genome shotgun (WGS) entry which is preliminary data.</text>
</comment>
<proteinExistence type="inferred from homology"/>
<comment type="similarity">
    <text evidence="1">Belongs to the carotenoid oxygenase family.</text>
</comment>